<dbReference type="GO" id="GO:0005886">
    <property type="term" value="C:plasma membrane"/>
    <property type="evidence" value="ECO:0007669"/>
    <property type="project" value="UniProtKB-SubCell"/>
</dbReference>
<dbReference type="Gene3D" id="1.10.357.140">
    <property type="entry name" value="UbiA prenyltransferase"/>
    <property type="match status" value="1"/>
</dbReference>
<feature type="transmembrane region" description="Helical" evidence="11">
    <location>
        <begin position="60"/>
        <end position="82"/>
    </location>
</feature>
<dbReference type="Gene3D" id="1.20.120.1780">
    <property type="entry name" value="UbiA prenyltransferase"/>
    <property type="match status" value="1"/>
</dbReference>
<dbReference type="NCBIfam" id="TIGR01474">
    <property type="entry name" value="ubiA_proteo"/>
    <property type="match status" value="1"/>
</dbReference>
<evidence type="ECO:0000256" key="11">
    <source>
        <dbReference type="HAMAP-Rule" id="MF_01635"/>
    </source>
</evidence>
<dbReference type="FunFam" id="1.20.120.1780:FF:000001">
    <property type="entry name" value="4-hydroxybenzoate octaprenyltransferase"/>
    <property type="match status" value="1"/>
</dbReference>
<evidence type="ECO:0000313" key="14">
    <source>
        <dbReference type="Proteomes" id="UP000216361"/>
    </source>
</evidence>
<evidence type="ECO:0000256" key="10">
    <source>
        <dbReference type="ARBA" id="ARBA00023136"/>
    </source>
</evidence>
<dbReference type="PANTHER" id="PTHR11048">
    <property type="entry name" value="PRENYLTRANSFERASES"/>
    <property type="match status" value="1"/>
</dbReference>
<organism evidence="13 14">
    <name type="scientific">Elstera cyanobacteriorum</name>
    <dbReference type="NCBI Taxonomy" id="2022747"/>
    <lineage>
        <taxon>Bacteria</taxon>
        <taxon>Pseudomonadati</taxon>
        <taxon>Pseudomonadota</taxon>
        <taxon>Alphaproteobacteria</taxon>
        <taxon>Rhodospirillales</taxon>
        <taxon>Rhodospirillaceae</taxon>
        <taxon>Elstera</taxon>
    </lineage>
</organism>
<dbReference type="RefSeq" id="WP_094409720.1">
    <property type="nucleotide sequence ID" value="NZ_BMJZ01000002.1"/>
</dbReference>
<feature type="transmembrane region" description="Helical" evidence="11">
    <location>
        <begin position="37"/>
        <end position="54"/>
    </location>
</feature>
<dbReference type="InterPro" id="IPR000537">
    <property type="entry name" value="UbiA_prenyltransferase"/>
</dbReference>
<dbReference type="Proteomes" id="UP000216361">
    <property type="component" value="Unassembled WGS sequence"/>
</dbReference>
<sequence length="304" mass="32876">MRAMSATRSDIQEQGLLALLPPGWRPYAKLARLDRPIGTWLLLFPCWWGLALAGSHDIGLYLLFALGALAMRGAGCTINDMMDRDFDRQVARTALRPLASGQVTMVQAGIFLAAQGLIGLAVLLALNRTAIALGLASTLLVAIYPLMKRITHWPQIVLGLAFNWGALMGWTAARGTLDLPALLLYGSGILWTLGYDTIYAHQDKDDDARIGVKSTALRLGAATGRWLVFFYGGTVLLIAAAVLTAGGSLGLTVLIAGLIAAHFGWQLVWLRIDDPDQCLLLFRANRFIGWLVLIPLLLGSIFLG</sequence>
<feature type="transmembrane region" description="Helical" evidence="11">
    <location>
        <begin position="156"/>
        <end position="173"/>
    </location>
</feature>
<evidence type="ECO:0000256" key="6">
    <source>
        <dbReference type="ARBA" id="ARBA00022679"/>
    </source>
</evidence>
<dbReference type="InterPro" id="IPR030470">
    <property type="entry name" value="UbiA_prenylTrfase_CS"/>
</dbReference>
<dbReference type="PANTHER" id="PTHR11048:SF28">
    <property type="entry name" value="4-HYDROXYBENZOATE POLYPRENYLTRANSFERASE, MITOCHONDRIAL"/>
    <property type="match status" value="1"/>
</dbReference>
<comment type="caution">
    <text evidence="13">The sequence shown here is derived from an EMBL/GenBank/DDBJ whole genome shotgun (WGS) entry which is preliminary data.</text>
</comment>
<dbReference type="UniPathway" id="UPA00232"/>
<feature type="transmembrane region" description="Helical" evidence="11">
    <location>
        <begin position="103"/>
        <end position="124"/>
    </location>
</feature>
<evidence type="ECO:0000256" key="7">
    <source>
        <dbReference type="ARBA" id="ARBA00022688"/>
    </source>
</evidence>
<accession>A0A255XMG5</accession>
<comment type="cofactor">
    <cofactor evidence="1 11">
        <name>Mg(2+)</name>
        <dbReference type="ChEBI" id="CHEBI:18420"/>
    </cofactor>
</comment>
<dbReference type="InterPro" id="IPR044878">
    <property type="entry name" value="UbiA_sf"/>
</dbReference>
<keyword evidence="9 11" id="KW-1133">Transmembrane helix</keyword>
<comment type="subcellular location">
    <subcellularLocation>
        <location evidence="11">Cell inner membrane</location>
        <topology evidence="11">Multi-pass membrane protein</topology>
    </subcellularLocation>
    <subcellularLocation>
        <location evidence="2">Membrane</location>
        <topology evidence="2">Multi-pass membrane protein</topology>
    </subcellularLocation>
</comment>
<evidence type="ECO:0000256" key="5">
    <source>
        <dbReference type="ARBA" id="ARBA00022519"/>
    </source>
</evidence>
<keyword evidence="5 11" id="KW-0997">Cell inner membrane</keyword>
<name>A0A255XMG5_9PROT</name>
<dbReference type="GO" id="GO:0006744">
    <property type="term" value="P:ubiquinone biosynthetic process"/>
    <property type="evidence" value="ECO:0007669"/>
    <property type="project" value="UniProtKB-UniRule"/>
</dbReference>
<dbReference type="InterPro" id="IPR006370">
    <property type="entry name" value="HB_polyprenyltransferase-like"/>
</dbReference>
<dbReference type="Pfam" id="PF01040">
    <property type="entry name" value="UbiA"/>
    <property type="match status" value="1"/>
</dbReference>
<feature type="transmembrane region" description="Helical" evidence="11">
    <location>
        <begin position="130"/>
        <end position="147"/>
    </location>
</feature>
<keyword evidence="10 11" id="KW-0472">Membrane</keyword>
<keyword evidence="8 11" id="KW-0812">Transmembrane</keyword>
<dbReference type="EC" id="2.5.1.39" evidence="11 12"/>
<evidence type="ECO:0000256" key="9">
    <source>
        <dbReference type="ARBA" id="ARBA00022989"/>
    </source>
</evidence>
<dbReference type="FunFam" id="1.10.357.140:FF:000003">
    <property type="entry name" value="4-hydroxybenzoate polyprenyltransferase, mitochondrial"/>
    <property type="match status" value="1"/>
</dbReference>
<feature type="transmembrane region" description="Helical" evidence="11">
    <location>
        <begin position="284"/>
        <end position="303"/>
    </location>
</feature>
<dbReference type="EMBL" id="NOXS01000033">
    <property type="protein sequence ID" value="OYQ18159.1"/>
    <property type="molecule type" value="Genomic_DNA"/>
</dbReference>
<dbReference type="CDD" id="cd13959">
    <property type="entry name" value="PT_UbiA_COQ2"/>
    <property type="match status" value="1"/>
</dbReference>
<dbReference type="OrthoDB" id="9782418at2"/>
<comment type="function">
    <text evidence="11">Catalyzes the prenylation of para-hydroxybenzoate (PHB) with an all-trans polyprenyl group. Mediates the second step in the final reaction sequence of ubiquinone-8 (UQ-8) biosynthesis, which is the condensation of the polyisoprenoid side chain with PHB, generating the first membrane-bound Q intermediate 3-octaprenyl-4-hydroxybenzoate.</text>
</comment>
<comment type="pathway">
    <text evidence="11">Cofactor biosynthesis; ubiquinone biosynthesis.</text>
</comment>
<keyword evidence="7 11" id="KW-0831">Ubiquinone biosynthesis</keyword>
<evidence type="ECO:0000256" key="2">
    <source>
        <dbReference type="ARBA" id="ARBA00004141"/>
    </source>
</evidence>
<keyword evidence="4 11" id="KW-1003">Cell membrane</keyword>
<evidence type="ECO:0000256" key="12">
    <source>
        <dbReference type="NCBIfam" id="TIGR01474"/>
    </source>
</evidence>
<comment type="catalytic activity">
    <reaction evidence="11">
        <text>all-trans-octaprenyl diphosphate + 4-hydroxybenzoate = 4-hydroxy-3-(all-trans-octaprenyl)benzoate + diphosphate</text>
        <dbReference type="Rhea" id="RHEA:27782"/>
        <dbReference type="ChEBI" id="CHEBI:1617"/>
        <dbReference type="ChEBI" id="CHEBI:17879"/>
        <dbReference type="ChEBI" id="CHEBI:33019"/>
        <dbReference type="ChEBI" id="CHEBI:57711"/>
        <dbReference type="EC" id="2.5.1.39"/>
    </reaction>
</comment>
<dbReference type="GO" id="GO:0008412">
    <property type="term" value="F:4-hydroxybenzoate polyprenyltransferase activity"/>
    <property type="evidence" value="ECO:0007669"/>
    <property type="project" value="UniProtKB-UniRule"/>
</dbReference>
<evidence type="ECO:0000313" key="13">
    <source>
        <dbReference type="EMBL" id="OYQ18159.1"/>
    </source>
</evidence>
<evidence type="ECO:0000256" key="8">
    <source>
        <dbReference type="ARBA" id="ARBA00022692"/>
    </source>
</evidence>
<gene>
    <name evidence="11" type="primary">ubiA</name>
    <name evidence="13" type="ORF">CHR90_14485</name>
</gene>
<keyword evidence="11" id="KW-0460">Magnesium</keyword>
<feature type="transmembrane region" description="Helical" evidence="11">
    <location>
        <begin position="179"/>
        <end position="198"/>
    </location>
</feature>
<evidence type="ECO:0000256" key="1">
    <source>
        <dbReference type="ARBA" id="ARBA00001946"/>
    </source>
</evidence>
<feature type="transmembrane region" description="Helical" evidence="11">
    <location>
        <begin position="219"/>
        <end position="243"/>
    </location>
</feature>
<comment type="similarity">
    <text evidence="3 11">Belongs to the UbiA prenyltransferase family.</text>
</comment>
<dbReference type="InterPro" id="IPR039653">
    <property type="entry name" value="Prenyltransferase"/>
</dbReference>
<dbReference type="AlphaFoldDB" id="A0A255XMG5"/>
<dbReference type="PROSITE" id="PS00943">
    <property type="entry name" value="UBIA"/>
    <property type="match status" value="1"/>
</dbReference>
<keyword evidence="14" id="KW-1185">Reference proteome</keyword>
<dbReference type="HAMAP" id="MF_01635">
    <property type="entry name" value="UbiA"/>
    <property type="match status" value="1"/>
</dbReference>
<evidence type="ECO:0000256" key="3">
    <source>
        <dbReference type="ARBA" id="ARBA00005985"/>
    </source>
</evidence>
<evidence type="ECO:0000256" key="4">
    <source>
        <dbReference type="ARBA" id="ARBA00022475"/>
    </source>
</evidence>
<proteinExistence type="inferred from homology"/>
<feature type="transmembrane region" description="Helical" evidence="11">
    <location>
        <begin position="249"/>
        <end position="272"/>
    </location>
</feature>
<reference evidence="13 14" key="1">
    <citation type="submission" date="2017-07" db="EMBL/GenBank/DDBJ databases">
        <title>Elstera cyanobacteriorum sp. nov., a novel bacterium isolated from cyanobacterial aggregates in a eutrophic lake.</title>
        <authorList>
            <person name="Cai H."/>
        </authorList>
    </citation>
    <scope>NUCLEOTIDE SEQUENCE [LARGE SCALE GENOMIC DNA]</scope>
    <source>
        <strain evidence="13 14">TH019</strain>
    </source>
</reference>
<keyword evidence="6 11" id="KW-0808">Transferase</keyword>
<protein>
    <recommendedName>
        <fullName evidence="11 12">4-hydroxybenzoate octaprenyltransferase</fullName>
        <ecNumber evidence="11 12">2.5.1.39</ecNumber>
    </recommendedName>
    <alternativeName>
        <fullName evidence="11">4-HB polyprenyltransferase</fullName>
    </alternativeName>
</protein>